<feature type="region of interest" description="Disordered" evidence="1">
    <location>
        <begin position="23"/>
        <end position="111"/>
    </location>
</feature>
<feature type="compositionally biased region" description="Low complexity" evidence="1">
    <location>
        <begin position="74"/>
        <end position="98"/>
    </location>
</feature>
<dbReference type="EMBL" id="BOOR01000012">
    <property type="protein sequence ID" value="GII53937.1"/>
    <property type="molecule type" value="Genomic_DNA"/>
</dbReference>
<dbReference type="Proteomes" id="UP000605992">
    <property type="component" value="Unassembled WGS sequence"/>
</dbReference>
<comment type="caution">
    <text evidence="2">The sequence shown here is derived from an EMBL/GenBank/DDBJ whole genome shotgun (WGS) entry which is preliminary data.</text>
</comment>
<protein>
    <submittedName>
        <fullName evidence="2">Uncharacterized protein</fullName>
    </submittedName>
</protein>
<evidence type="ECO:0000256" key="1">
    <source>
        <dbReference type="SAM" id="MobiDB-lite"/>
    </source>
</evidence>
<proteinExistence type="predicted"/>
<evidence type="ECO:0000313" key="2">
    <source>
        <dbReference type="EMBL" id="GII53937.1"/>
    </source>
</evidence>
<gene>
    <name evidence="2" type="ORF">Pth03_23260</name>
</gene>
<keyword evidence="3" id="KW-1185">Reference proteome</keyword>
<sequence>MSLPANNDNTNAIAISAALSRRPGLPSRMTAGGLGGGAGGRGGRGVRGGPPSTGPLGRGAPPSTGPRGCGGPAGPVAPARPGGPLLPCGPVRPAAPGVDGAGAAGWDEPGLGVPPLEVSALEVPGAPELNAAGFEVRDDGFF</sequence>
<organism evidence="2 3">
    <name type="scientific">Planotetraspora thailandica</name>
    <dbReference type="NCBI Taxonomy" id="487172"/>
    <lineage>
        <taxon>Bacteria</taxon>
        <taxon>Bacillati</taxon>
        <taxon>Actinomycetota</taxon>
        <taxon>Actinomycetes</taxon>
        <taxon>Streptosporangiales</taxon>
        <taxon>Streptosporangiaceae</taxon>
        <taxon>Planotetraspora</taxon>
    </lineage>
</organism>
<dbReference type="AlphaFoldDB" id="A0A8J3V1S9"/>
<evidence type="ECO:0000313" key="3">
    <source>
        <dbReference type="Proteomes" id="UP000605992"/>
    </source>
</evidence>
<name>A0A8J3V1S9_9ACTN</name>
<accession>A0A8J3V1S9</accession>
<reference evidence="2" key="1">
    <citation type="submission" date="2021-01" db="EMBL/GenBank/DDBJ databases">
        <title>Whole genome shotgun sequence of Planotetraspora thailandica NBRC 104271.</title>
        <authorList>
            <person name="Komaki H."/>
            <person name="Tamura T."/>
        </authorList>
    </citation>
    <scope>NUCLEOTIDE SEQUENCE</scope>
    <source>
        <strain evidence="2">NBRC 104271</strain>
    </source>
</reference>
<feature type="compositionally biased region" description="Gly residues" evidence="1">
    <location>
        <begin position="32"/>
        <end position="48"/>
    </location>
</feature>